<comment type="caution">
    <text evidence="2">The sequence shown here is derived from an EMBL/GenBank/DDBJ whole genome shotgun (WGS) entry which is preliminary data.</text>
</comment>
<evidence type="ECO:0000256" key="1">
    <source>
        <dbReference type="SAM" id="Phobius"/>
    </source>
</evidence>
<feature type="transmembrane region" description="Helical" evidence="1">
    <location>
        <begin position="28"/>
        <end position="47"/>
    </location>
</feature>
<keyword evidence="1" id="KW-1133">Transmembrane helix</keyword>
<gene>
    <name evidence="2" type="ORF">NE619_16955</name>
</gene>
<dbReference type="InterPro" id="IPR036249">
    <property type="entry name" value="Thioredoxin-like_sf"/>
</dbReference>
<dbReference type="Pfam" id="PF20207">
    <property type="entry name" value="DUF6568"/>
    <property type="match status" value="1"/>
</dbReference>
<reference evidence="2 3" key="1">
    <citation type="submission" date="2022-06" db="EMBL/GenBank/DDBJ databases">
        <title>Isolation of gut microbiota from human fecal samples.</title>
        <authorList>
            <person name="Pamer E.G."/>
            <person name="Barat B."/>
            <person name="Waligurski E."/>
            <person name="Medina S."/>
            <person name="Paddock L."/>
            <person name="Mostad J."/>
        </authorList>
    </citation>
    <scope>NUCLEOTIDE SEQUENCE [LARGE SCALE GENOMIC DNA]</scope>
    <source>
        <strain evidence="2 3">SL.3.17</strain>
    </source>
</reference>
<evidence type="ECO:0000313" key="3">
    <source>
        <dbReference type="Proteomes" id="UP001524502"/>
    </source>
</evidence>
<dbReference type="Proteomes" id="UP001524502">
    <property type="component" value="Unassembled WGS sequence"/>
</dbReference>
<evidence type="ECO:0008006" key="4">
    <source>
        <dbReference type="Google" id="ProtNLM"/>
    </source>
</evidence>
<keyword evidence="3" id="KW-1185">Reference proteome</keyword>
<dbReference type="InterPro" id="IPR046698">
    <property type="entry name" value="PedC-like"/>
</dbReference>
<keyword evidence="1" id="KW-0812">Transmembrane</keyword>
<keyword evidence="1" id="KW-0472">Membrane</keyword>
<dbReference type="SUPFAM" id="SSF52833">
    <property type="entry name" value="Thioredoxin-like"/>
    <property type="match status" value="1"/>
</dbReference>
<accession>A0ABT1RT80</accession>
<dbReference type="EMBL" id="JANFXK010000028">
    <property type="protein sequence ID" value="MCQ4638422.1"/>
    <property type="molecule type" value="Genomic_DNA"/>
</dbReference>
<proteinExistence type="predicted"/>
<dbReference type="Gene3D" id="3.40.30.10">
    <property type="entry name" value="Glutaredoxin"/>
    <property type="match status" value="1"/>
</dbReference>
<sequence length="206" mass="23187">MIGIMIYSGYFRDEYVPAVYIPDFMTDMSWILLLGSPVLILLSCYGYKQKPPAIVAGIVNVFWLIAVIVFCAFVIYGYTLVKDYPLGAEEKADYIASEQLMGINLEDLETCAESDEECPIYIGSDDCQACAEFEKNLIEILEKNHTSIPAYYTNLDRDGEKSETMNAVLKKYQVTSVPALIVVKNEKTIKAYSPEDLEGVADYFKL</sequence>
<name>A0ABT1RT80_9FIRM</name>
<organism evidence="2 3">
    <name type="scientific">Anaerovorax odorimutans</name>
    <dbReference type="NCBI Taxonomy" id="109327"/>
    <lineage>
        <taxon>Bacteria</taxon>
        <taxon>Bacillati</taxon>
        <taxon>Bacillota</taxon>
        <taxon>Clostridia</taxon>
        <taxon>Peptostreptococcales</taxon>
        <taxon>Anaerovoracaceae</taxon>
        <taxon>Anaerovorax</taxon>
    </lineage>
</organism>
<evidence type="ECO:0000313" key="2">
    <source>
        <dbReference type="EMBL" id="MCQ4638422.1"/>
    </source>
</evidence>
<protein>
    <recommendedName>
        <fullName evidence="4">Thioredoxin domain-containing protein</fullName>
    </recommendedName>
</protein>
<feature type="transmembrane region" description="Helical" evidence="1">
    <location>
        <begin position="54"/>
        <end position="78"/>
    </location>
</feature>